<dbReference type="OrthoDB" id="5290459at2"/>
<evidence type="ECO:0000256" key="2">
    <source>
        <dbReference type="SAM" id="MobiDB-lite"/>
    </source>
</evidence>
<keyword evidence="1" id="KW-0479">Metal-binding</keyword>
<dbReference type="PANTHER" id="PTHR35848:SF9">
    <property type="entry name" value="SLL1358 PROTEIN"/>
    <property type="match status" value="1"/>
</dbReference>
<dbReference type="InterPro" id="IPR051610">
    <property type="entry name" value="GPI/OXD"/>
</dbReference>
<dbReference type="AlphaFoldDB" id="A0A017HQG1"/>
<dbReference type="PANTHER" id="PTHR35848">
    <property type="entry name" value="OXALATE-BINDING PROTEIN"/>
    <property type="match status" value="1"/>
</dbReference>
<accession>A0A017HQG1</accession>
<evidence type="ECO:0000256" key="1">
    <source>
        <dbReference type="ARBA" id="ARBA00022723"/>
    </source>
</evidence>
<comment type="caution">
    <text evidence="4">The sequence shown here is derived from an EMBL/GenBank/DDBJ whole genome shotgun (WGS) entry which is preliminary data.</text>
</comment>
<dbReference type="Pfam" id="PF07883">
    <property type="entry name" value="Cupin_2"/>
    <property type="match status" value="1"/>
</dbReference>
<feature type="domain" description="Cupin type-2" evidence="3">
    <location>
        <begin position="56"/>
        <end position="125"/>
    </location>
</feature>
<evidence type="ECO:0000313" key="5">
    <source>
        <dbReference type="Proteomes" id="UP000019666"/>
    </source>
</evidence>
<dbReference type="Proteomes" id="UP000019666">
    <property type="component" value="Unassembled WGS sequence"/>
</dbReference>
<dbReference type="InterPro" id="IPR013096">
    <property type="entry name" value="Cupin_2"/>
</dbReference>
<dbReference type="PATRIC" id="fig|442562.3.peg.1688"/>
<dbReference type="STRING" id="442562.Rumeso_01705"/>
<feature type="region of interest" description="Disordered" evidence="2">
    <location>
        <begin position="1"/>
        <end position="31"/>
    </location>
</feature>
<dbReference type="CDD" id="cd02224">
    <property type="entry name" value="cupin_SPO2919-like"/>
    <property type="match status" value="1"/>
</dbReference>
<dbReference type="Gene3D" id="2.60.120.10">
    <property type="entry name" value="Jelly Rolls"/>
    <property type="match status" value="1"/>
</dbReference>
<protein>
    <recommendedName>
        <fullName evidence="3">Cupin type-2 domain-containing protein</fullName>
    </recommendedName>
</protein>
<evidence type="ECO:0000259" key="3">
    <source>
        <dbReference type="Pfam" id="PF07883"/>
    </source>
</evidence>
<proteinExistence type="predicted"/>
<dbReference type="GO" id="GO:0046872">
    <property type="term" value="F:metal ion binding"/>
    <property type="evidence" value="ECO:0007669"/>
    <property type="project" value="UniProtKB-KW"/>
</dbReference>
<organism evidence="4 5">
    <name type="scientific">Rubellimicrobium mesophilum DSM 19309</name>
    <dbReference type="NCBI Taxonomy" id="442562"/>
    <lineage>
        <taxon>Bacteria</taxon>
        <taxon>Pseudomonadati</taxon>
        <taxon>Pseudomonadota</taxon>
        <taxon>Alphaproteobacteria</taxon>
        <taxon>Rhodobacterales</taxon>
        <taxon>Roseobacteraceae</taxon>
        <taxon>Rubellimicrobium</taxon>
    </lineage>
</organism>
<name>A0A017HQG1_9RHOB</name>
<reference evidence="4 5" key="1">
    <citation type="submission" date="2013-02" db="EMBL/GenBank/DDBJ databases">
        <authorList>
            <person name="Fiebig A."/>
            <person name="Goeker M."/>
            <person name="Klenk H.-P.P."/>
        </authorList>
    </citation>
    <scope>NUCLEOTIDE SEQUENCE [LARGE SCALE GENOMIC DNA]</scope>
    <source>
        <strain evidence="4 5">DSM 19309</strain>
    </source>
</reference>
<dbReference type="InterPro" id="IPR014710">
    <property type="entry name" value="RmlC-like_jellyroll"/>
</dbReference>
<dbReference type="InterPro" id="IPR011051">
    <property type="entry name" value="RmlC_Cupin_sf"/>
</dbReference>
<dbReference type="EMBL" id="AOSK01000041">
    <property type="protein sequence ID" value="EYD76747.1"/>
    <property type="molecule type" value="Genomic_DNA"/>
</dbReference>
<sequence length="161" mass="17572">MPDDQPCRPIALPAASAPPRTKPSNYPEPFFSRMAGREKRPLGDLFGLRNFGVNLTRLVPGGESALLHRHSRQDEFVYILEGEPTLVTDQGEVALSPGHCAGFPAGGVAHQLVNRTGRDVVYLEIGDRTPGDEGSYPHDDLQATLGPDGKWIFTHKDGQPY</sequence>
<dbReference type="HOGENOM" id="CLU_139002_0_0_5"/>
<dbReference type="RefSeq" id="WP_037277258.1">
    <property type="nucleotide sequence ID" value="NZ_KK088521.1"/>
</dbReference>
<evidence type="ECO:0000313" key="4">
    <source>
        <dbReference type="EMBL" id="EYD76747.1"/>
    </source>
</evidence>
<keyword evidence="5" id="KW-1185">Reference proteome</keyword>
<dbReference type="SUPFAM" id="SSF51182">
    <property type="entry name" value="RmlC-like cupins"/>
    <property type="match status" value="1"/>
</dbReference>
<gene>
    <name evidence="4" type="ORF">Rumeso_01705</name>
</gene>